<organism evidence="1 2">
    <name type="scientific">Bdellovibrio bacteriovorus</name>
    <dbReference type="NCBI Taxonomy" id="959"/>
    <lineage>
        <taxon>Bacteria</taxon>
        <taxon>Pseudomonadati</taxon>
        <taxon>Bdellovibrionota</taxon>
        <taxon>Bdellovibrionia</taxon>
        <taxon>Bdellovibrionales</taxon>
        <taxon>Pseudobdellovibrionaceae</taxon>
        <taxon>Bdellovibrio</taxon>
    </lineage>
</organism>
<accession>A0A150WP17</accession>
<reference evidence="1 2" key="1">
    <citation type="submission" date="2016-03" db="EMBL/GenBank/DDBJ databases">
        <authorList>
            <person name="Ploux O."/>
        </authorList>
    </citation>
    <scope>NUCLEOTIDE SEQUENCE [LARGE SCALE GENOMIC DNA]</scope>
    <source>
        <strain evidence="1 2">R0</strain>
    </source>
</reference>
<protein>
    <submittedName>
        <fullName evidence="1">Uncharacterized protein</fullName>
    </submittedName>
</protein>
<evidence type="ECO:0000313" key="1">
    <source>
        <dbReference type="EMBL" id="KYG66106.1"/>
    </source>
</evidence>
<proteinExistence type="predicted"/>
<sequence length="245" mass="26889">MMFSVRTIFIFIALFLPMASEALDSLPRNLSQTDQGRALEILGFGSSSKILNNPYPLGGYKGLEIGLTTEFIPLEDLSVLGDGTKDKGEFNYYTLTLGKGIYYNFDTYVYFTPAVQGRDFQNFGAQVRWGFYEFSFFPLSLSTIVYGGAANFSNLVNISTFGGDLVATVTMDNVAIYAGGGTIRAVGKFIGGASGITDDQETREQSRNDVHSVFGINVAFAKVFFAMEVDRYTDTVYSGKLGVRF</sequence>
<dbReference type="Proteomes" id="UP000075320">
    <property type="component" value="Unassembled WGS sequence"/>
</dbReference>
<evidence type="ECO:0000313" key="2">
    <source>
        <dbReference type="Proteomes" id="UP000075320"/>
    </source>
</evidence>
<gene>
    <name evidence="1" type="ORF">AZI86_03310</name>
</gene>
<name>A0A150WP17_BDEBC</name>
<dbReference type="EMBL" id="LUKE01000001">
    <property type="protein sequence ID" value="KYG66106.1"/>
    <property type="molecule type" value="Genomic_DNA"/>
</dbReference>
<comment type="caution">
    <text evidence="1">The sequence shown here is derived from an EMBL/GenBank/DDBJ whole genome shotgun (WGS) entry which is preliminary data.</text>
</comment>
<keyword evidence="2" id="KW-1185">Reference proteome</keyword>
<dbReference type="AlphaFoldDB" id="A0A150WP17"/>